<accession>A0A0R3S1F6</accession>
<protein>
    <submittedName>
        <fullName evidence="2">GBD/FH3 domain-containing protein</fullName>
    </submittedName>
</protein>
<evidence type="ECO:0000313" key="2">
    <source>
        <dbReference type="WBParaSite" id="EEL_0000849701-mRNA-1"/>
    </source>
</evidence>
<dbReference type="AlphaFoldDB" id="A0A0R3S1F6"/>
<dbReference type="Proteomes" id="UP000050640">
    <property type="component" value="Unplaced"/>
</dbReference>
<keyword evidence="1" id="KW-1185">Reference proteome</keyword>
<evidence type="ECO:0000313" key="1">
    <source>
        <dbReference type="Proteomes" id="UP000050640"/>
    </source>
</evidence>
<proteinExistence type="predicted"/>
<reference evidence="2" key="1">
    <citation type="submission" date="2017-02" db="UniProtKB">
        <authorList>
            <consortium name="WormBaseParasite"/>
        </authorList>
    </citation>
    <scope>IDENTIFICATION</scope>
</reference>
<sequence>MVMASMPKRRKTDELDEVETILLRDDVKQIKNIVLDFKETKKFDELKTKLNKYPRLAVTLMSVLWKCSLQSFDDQQVPKIMLKVKKHKLEPQWLQILNDVLCILTNIYGKMPYFCGELAESPGNFANITVRLLECGPKISLEAKCEVFRLISSIATNQRCLEMITENTHLVDRIAMAIDHEVDEVAKVALQTASALSVNKNGIKCRLFMDLKSKTICG</sequence>
<name>A0A0R3S1F6_9BILA</name>
<dbReference type="WBParaSite" id="EEL_0000849701-mRNA-1">
    <property type="protein sequence ID" value="EEL_0000849701-mRNA-1"/>
    <property type="gene ID" value="EEL_0000849701"/>
</dbReference>
<organism evidence="1 2">
    <name type="scientific">Elaeophora elaphi</name>
    <dbReference type="NCBI Taxonomy" id="1147741"/>
    <lineage>
        <taxon>Eukaryota</taxon>
        <taxon>Metazoa</taxon>
        <taxon>Ecdysozoa</taxon>
        <taxon>Nematoda</taxon>
        <taxon>Chromadorea</taxon>
        <taxon>Rhabditida</taxon>
        <taxon>Spirurina</taxon>
        <taxon>Spiruromorpha</taxon>
        <taxon>Filarioidea</taxon>
        <taxon>Onchocercidae</taxon>
        <taxon>Elaeophora</taxon>
    </lineage>
</organism>